<dbReference type="NCBIfam" id="TIGR01733">
    <property type="entry name" value="AA-adenyl-dom"/>
    <property type="match status" value="1"/>
</dbReference>
<dbReference type="SUPFAM" id="SSF47336">
    <property type="entry name" value="ACP-like"/>
    <property type="match status" value="1"/>
</dbReference>
<dbReference type="Gene3D" id="3.30.559.10">
    <property type="entry name" value="Chloramphenicol acetyltransferase-like domain"/>
    <property type="match status" value="2"/>
</dbReference>
<dbReference type="InterPro" id="IPR045851">
    <property type="entry name" value="AMP-bd_C_sf"/>
</dbReference>
<keyword evidence="6" id="KW-1185">Reference proteome</keyword>
<keyword evidence="3" id="KW-0597">Phosphoprotein</keyword>
<evidence type="ECO:0000313" key="6">
    <source>
        <dbReference type="Proteomes" id="UP001518140"/>
    </source>
</evidence>
<feature type="non-terminal residue" evidence="5">
    <location>
        <position position="1168"/>
    </location>
</feature>
<dbReference type="CDD" id="cd17652">
    <property type="entry name" value="A_NRPS_CmdD_like"/>
    <property type="match status" value="1"/>
</dbReference>
<accession>A0ABX0E566</accession>
<dbReference type="InterPro" id="IPR009081">
    <property type="entry name" value="PP-bd_ACP"/>
</dbReference>
<dbReference type="Pfam" id="PF00501">
    <property type="entry name" value="AMP-binding"/>
    <property type="match status" value="1"/>
</dbReference>
<dbReference type="Pfam" id="PF13193">
    <property type="entry name" value="AMP-binding_C"/>
    <property type="match status" value="1"/>
</dbReference>
<dbReference type="InterPro" id="IPR000873">
    <property type="entry name" value="AMP-dep_synth/lig_dom"/>
</dbReference>
<dbReference type="PANTHER" id="PTHR45527">
    <property type="entry name" value="NONRIBOSOMAL PEPTIDE SYNTHETASE"/>
    <property type="match status" value="1"/>
</dbReference>
<dbReference type="InterPro" id="IPR020845">
    <property type="entry name" value="AMP-binding_CS"/>
</dbReference>
<dbReference type="InterPro" id="IPR023213">
    <property type="entry name" value="CAT-like_dom_sf"/>
</dbReference>
<evidence type="ECO:0000259" key="4">
    <source>
        <dbReference type="PROSITE" id="PS50075"/>
    </source>
</evidence>
<dbReference type="PROSITE" id="PS00455">
    <property type="entry name" value="AMP_BINDING"/>
    <property type="match status" value="1"/>
</dbReference>
<protein>
    <submittedName>
        <fullName evidence="5">Amino acid adenylation domain-containing protein</fullName>
    </submittedName>
</protein>
<dbReference type="PROSITE" id="PS50075">
    <property type="entry name" value="CARRIER"/>
    <property type="match status" value="1"/>
</dbReference>
<dbReference type="InterPro" id="IPR020806">
    <property type="entry name" value="PKS_PP-bd"/>
</dbReference>
<dbReference type="Proteomes" id="UP001518140">
    <property type="component" value="Unassembled WGS sequence"/>
</dbReference>
<dbReference type="InterPro" id="IPR036736">
    <property type="entry name" value="ACP-like_sf"/>
</dbReference>
<comment type="cofactor">
    <cofactor evidence="1">
        <name>pantetheine 4'-phosphate</name>
        <dbReference type="ChEBI" id="CHEBI:47942"/>
    </cofactor>
</comment>
<dbReference type="Pfam" id="PF00668">
    <property type="entry name" value="Condensation"/>
    <property type="match status" value="1"/>
</dbReference>
<dbReference type="Gene3D" id="2.30.38.10">
    <property type="entry name" value="Luciferase, Domain 3"/>
    <property type="match status" value="1"/>
</dbReference>
<evidence type="ECO:0000256" key="1">
    <source>
        <dbReference type="ARBA" id="ARBA00001957"/>
    </source>
</evidence>
<proteinExistence type="predicted"/>
<dbReference type="InterPro" id="IPR025110">
    <property type="entry name" value="AMP-bd_C"/>
</dbReference>
<dbReference type="SUPFAM" id="SSF52777">
    <property type="entry name" value="CoA-dependent acyltransferases"/>
    <property type="match status" value="2"/>
</dbReference>
<dbReference type="PANTHER" id="PTHR45527:SF1">
    <property type="entry name" value="FATTY ACID SYNTHASE"/>
    <property type="match status" value="1"/>
</dbReference>
<dbReference type="InterPro" id="IPR006162">
    <property type="entry name" value="Ppantetheine_attach_site"/>
</dbReference>
<dbReference type="InterPro" id="IPR001242">
    <property type="entry name" value="Condensation_dom"/>
</dbReference>
<keyword evidence="2" id="KW-0596">Phosphopantetheine</keyword>
<comment type="caution">
    <text evidence="5">The sequence shown here is derived from an EMBL/GenBank/DDBJ whole genome shotgun (WGS) entry which is preliminary data.</text>
</comment>
<dbReference type="EMBL" id="JAAKZX010000392">
    <property type="protein sequence ID" value="NGO49347.1"/>
    <property type="molecule type" value="Genomic_DNA"/>
</dbReference>
<name>A0ABX0E566_9ACTN</name>
<dbReference type="RefSeq" id="WP_165345776.1">
    <property type="nucleotide sequence ID" value="NZ_JAAKZX010000392.1"/>
</dbReference>
<organism evidence="5 6">
    <name type="scientific">Streptomyces ureilyticus</name>
    <dbReference type="NCBI Taxonomy" id="1775131"/>
    <lineage>
        <taxon>Bacteria</taxon>
        <taxon>Bacillati</taxon>
        <taxon>Actinomycetota</taxon>
        <taxon>Actinomycetes</taxon>
        <taxon>Kitasatosporales</taxon>
        <taxon>Streptomycetaceae</taxon>
        <taxon>Streptomyces</taxon>
    </lineage>
</organism>
<evidence type="ECO:0000313" key="5">
    <source>
        <dbReference type="EMBL" id="NGO49347.1"/>
    </source>
</evidence>
<dbReference type="SUPFAM" id="SSF56801">
    <property type="entry name" value="Acetyl-CoA synthetase-like"/>
    <property type="match status" value="1"/>
</dbReference>
<gene>
    <name evidence="5" type="ORF">G6048_47245</name>
</gene>
<evidence type="ECO:0000256" key="2">
    <source>
        <dbReference type="ARBA" id="ARBA00022450"/>
    </source>
</evidence>
<dbReference type="Gene3D" id="3.30.300.30">
    <property type="match status" value="1"/>
</dbReference>
<dbReference type="SMART" id="SM00823">
    <property type="entry name" value="PKS_PP"/>
    <property type="match status" value="1"/>
</dbReference>
<dbReference type="Gene3D" id="3.40.50.980">
    <property type="match status" value="2"/>
</dbReference>
<dbReference type="Pfam" id="PF00550">
    <property type="entry name" value="PP-binding"/>
    <property type="match status" value="1"/>
</dbReference>
<reference evidence="5 6" key="1">
    <citation type="submission" date="2020-02" db="EMBL/GenBank/DDBJ databases">
        <title>Whole-genome analyses of novel actinobacteria.</title>
        <authorList>
            <person name="Sahin N."/>
            <person name="Tokatli A."/>
        </authorList>
    </citation>
    <scope>NUCLEOTIDE SEQUENCE [LARGE SCALE GENOMIC DNA]</scope>
    <source>
        <strain evidence="5 6">YC419</strain>
    </source>
</reference>
<dbReference type="PROSITE" id="PS00012">
    <property type="entry name" value="PHOSPHOPANTETHEINE"/>
    <property type="match status" value="1"/>
</dbReference>
<dbReference type="InterPro" id="IPR010071">
    <property type="entry name" value="AA_adenyl_dom"/>
</dbReference>
<evidence type="ECO:0000256" key="3">
    <source>
        <dbReference type="ARBA" id="ARBA00022553"/>
    </source>
</evidence>
<sequence length="1168" mass="123394">MAEVKRSKIEDILPLSPLQEGLLFHALFDEDAADIYNVQLAFDLSGALDAGVLRRSAEVLVGRHASLRACFRQRKNGESVQVIAKSSVLPWRVVDLSEYSGAGQGERVARLLEEERAARFDMASAPLMRFLVIRLAPDRHKLVITNHHILLDGWSTPLVLRELFELYGRGGDDSALPAPVPYRTYLAWLARQDRSVTEGVWREALAGVEPTRLAPVGYRSGTGERARTTVELSSVTSAGVKELARRHGLTVNAVLQSAWALLLARLTGKQDVVFGAIVSGRPPQVPGIEQMVGLLINTVPVRVRLDPSQSLTELMARVQEEQSRLSDHQYLGLTDIQRAAGQGELFDTLYVFENYPVAADSADIPGGLTITGGEGRDEAHYPVNLAVMPGEKLRLDVGHDTDLFDVTTVRQMLERLRRVVEAMVAEPGQRIGDVDVLDVPERERLLVEFNDTARAVPEGTLPELFEAQVARTPDAVAVICGDERVSYGELNARANRLARVLIGHGVGPERLVGLALPRSADMVVAVLAVLKAGGAFLPIDTDYPGERIAFMLQDASPVCVLTTADTRHVAAGSGVSSYDVRDLDIAAAAGSVVSGDLSDEERLAPLRLRNPAYVIYTSGSTGRPKGVVVPHTGLGSLAASEINRFGIGPGSRVLQFTSPSFDVSVAELADVLLSGAALVVPDAEARDDVVGRLTSMAKEYSVTHVFLAPSVLAALDAADLPGVGVLAIGGEPCAPDVMARWSAGRRIFNAYGPTETTVAVTLSDVLVGGVVPPIGRPVWNTRVYVLDGGLRLVAPGVVGELYVGGAGLARGYLNRAGLTAGRFVADPFGAAGGRLYRTGDLVRWGTDGQLEFVGRADDQVKVRGFRIETGEVETVLAEQPGVAQAAVVVREDRPGDKRLVGYVVAEPGVAAGGVDVAAVREGLRGRLPEYMVPSVLVALEALPLTVNGKLDRAALPVPDVSGMTSGRGPRTGREEVLCGLFAQVLGLAEVGIDDSFFALGGDSISSIQLVSRARSAGVELSPRLVFEHQTVAALAVVAGEAAGGVVGDGEGVGEVVPTPVMRWLAEVPGPVEGFNQSMAVPVPQGLDLAGICAGLRALTDHHDVLRLRTTGTDSTSADSTSTGGSAGGWGLEVLPVGSVPVEECVVRVDVAGVEGEELARVASVAGEA</sequence>
<dbReference type="Gene3D" id="1.10.1200.10">
    <property type="entry name" value="ACP-like"/>
    <property type="match status" value="1"/>
</dbReference>
<feature type="domain" description="Carrier" evidence="4">
    <location>
        <begin position="968"/>
        <end position="1042"/>
    </location>
</feature>
<dbReference type="Gene3D" id="3.30.559.30">
    <property type="entry name" value="Nonribosomal peptide synthetase, condensation domain"/>
    <property type="match status" value="1"/>
</dbReference>
<dbReference type="CDD" id="cd19543">
    <property type="entry name" value="DCL_NRPS"/>
    <property type="match status" value="1"/>
</dbReference>